<evidence type="ECO:0000256" key="9">
    <source>
        <dbReference type="ARBA" id="ARBA00022842"/>
    </source>
</evidence>
<dbReference type="FunFam" id="2.40.50.140:FF:000012">
    <property type="entry name" value="DNA ligase"/>
    <property type="match status" value="1"/>
</dbReference>
<evidence type="ECO:0000256" key="15">
    <source>
        <dbReference type="SAM" id="MobiDB-lite"/>
    </source>
</evidence>
<evidence type="ECO:0000256" key="5">
    <source>
        <dbReference type="ARBA" id="ARBA00022705"/>
    </source>
</evidence>
<dbReference type="Proteomes" id="UP000182680">
    <property type="component" value="Unassembled WGS sequence"/>
</dbReference>
<evidence type="ECO:0000313" key="17">
    <source>
        <dbReference type="EMBL" id="SFW65128.1"/>
    </source>
</evidence>
<dbReference type="PANTHER" id="PTHR23389:SF9">
    <property type="entry name" value="DNA LIGASE"/>
    <property type="match status" value="1"/>
</dbReference>
<evidence type="ECO:0000256" key="2">
    <source>
        <dbReference type="ARBA" id="ARBA00012722"/>
    </source>
</evidence>
<comment type="caution">
    <text evidence="17">The sequence shown here is derived from an EMBL/GenBank/DDBJ whole genome shotgun (WGS) entry which is preliminary data.</text>
</comment>
<evidence type="ECO:0000313" key="18">
    <source>
        <dbReference type="Proteomes" id="UP000182680"/>
    </source>
</evidence>
<dbReference type="Gene3D" id="3.40.50.10190">
    <property type="entry name" value="BRCT domain"/>
    <property type="match status" value="1"/>
</dbReference>
<dbReference type="PROSITE" id="PS01056">
    <property type="entry name" value="DNA_LIGASE_N2"/>
    <property type="match status" value="1"/>
</dbReference>
<keyword evidence="5 14" id="KW-0235">DNA replication</keyword>
<evidence type="ECO:0000256" key="10">
    <source>
        <dbReference type="ARBA" id="ARBA00023027"/>
    </source>
</evidence>
<keyword evidence="7 14" id="KW-0227">DNA damage</keyword>
<dbReference type="PIRSF" id="PIRSF001604">
    <property type="entry name" value="LigA"/>
    <property type="match status" value="1"/>
</dbReference>
<keyword evidence="11 14" id="KW-0234">DNA repair</keyword>
<dbReference type="InterPro" id="IPR036420">
    <property type="entry name" value="BRCT_dom_sf"/>
</dbReference>
<dbReference type="InterPro" id="IPR003583">
    <property type="entry name" value="Hlx-hairpin-Hlx_DNA-bd_motif"/>
</dbReference>
<dbReference type="AlphaFoldDB" id="A0AA94HUC8"/>
<comment type="caution">
    <text evidence="14">Lacks conserved residue(s) required for the propagation of feature annotation.</text>
</comment>
<comment type="function">
    <text evidence="1 14">DNA ligase that catalyzes the formation of phosphodiester linkages between 5'-phosphoryl and 3'-hydroxyl groups in double-stranded DNA using NAD as a coenzyme and as the energy source for the reaction. It is essential for DNA replication and repair of damaged DNA.</text>
</comment>
<dbReference type="SUPFAM" id="SSF47781">
    <property type="entry name" value="RuvA domain 2-like"/>
    <property type="match status" value="1"/>
</dbReference>
<feature type="binding site" evidence="14">
    <location>
        <position position="161"/>
    </location>
    <ligand>
        <name>NAD(+)</name>
        <dbReference type="ChEBI" id="CHEBI:57540"/>
    </ligand>
</feature>
<reference evidence="18" key="1">
    <citation type="submission" date="2016-11" db="EMBL/GenBank/DDBJ databases">
        <authorList>
            <person name="Jaros S."/>
            <person name="Januszkiewicz K."/>
            <person name="Wedrychowicz H."/>
        </authorList>
    </citation>
    <scope>NUCLEOTIDE SEQUENCE [LARGE SCALE GENOMIC DNA]</scope>
    <source>
        <strain evidence="18">DSM 7057</strain>
    </source>
</reference>
<comment type="cofactor">
    <cofactor evidence="14">
        <name>Mg(2+)</name>
        <dbReference type="ChEBI" id="CHEBI:18420"/>
    </cofactor>
    <cofactor evidence="14">
        <name>Mn(2+)</name>
        <dbReference type="ChEBI" id="CHEBI:29035"/>
    </cofactor>
</comment>
<dbReference type="GO" id="GO:0003677">
    <property type="term" value="F:DNA binding"/>
    <property type="evidence" value="ECO:0007669"/>
    <property type="project" value="InterPro"/>
</dbReference>
<dbReference type="CDD" id="cd00114">
    <property type="entry name" value="LIGANc"/>
    <property type="match status" value="1"/>
</dbReference>
<evidence type="ECO:0000259" key="16">
    <source>
        <dbReference type="PROSITE" id="PS50172"/>
    </source>
</evidence>
<keyword evidence="10 14" id="KW-0520">NAD</keyword>
<protein>
    <recommendedName>
        <fullName evidence="3 14">DNA ligase</fullName>
        <ecNumber evidence="2 14">6.5.1.2</ecNumber>
    </recommendedName>
    <alternativeName>
        <fullName evidence="14">Polydeoxyribonucleotide synthase [NAD(+)]</fullName>
    </alternativeName>
</protein>
<organism evidence="17 18">
    <name type="scientific">Desulfovibrio desulfuricans</name>
    <dbReference type="NCBI Taxonomy" id="876"/>
    <lineage>
        <taxon>Bacteria</taxon>
        <taxon>Pseudomonadati</taxon>
        <taxon>Thermodesulfobacteriota</taxon>
        <taxon>Desulfovibrionia</taxon>
        <taxon>Desulfovibrionales</taxon>
        <taxon>Desulfovibrionaceae</taxon>
        <taxon>Desulfovibrio</taxon>
    </lineage>
</organism>
<dbReference type="InterPro" id="IPR010994">
    <property type="entry name" value="RuvA_2-like"/>
</dbReference>
<feature type="region of interest" description="Disordered" evidence="15">
    <location>
        <begin position="1"/>
        <end position="24"/>
    </location>
</feature>
<feature type="binding site" evidence="14">
    <location>
        <position position="454"/>
    </location>
    <ligand>
        <name>Zn(2+)</name>
        <dbReference type="ChEBI" id="CHEBI:29105"/>
    </ligand>
</feature>
<proteinExistence type="inferred from homology"/>
<feature type="region of interest" description="Disordered" evidence="15">
    <location>
        <begin position="612"/>
        <end position="631"/>
    </location>
</feature>
<feature type="active site" description="N6-AMP-lysine intermediate" evidence="14">
    <location>
        <position position="140"/>
    </location>
</feature>
<evidence type="ECO:0000256" key="14">
    <source>
        <dbReference type="HAMAP-Rule" id="MF_01588"/>
    </source>
</evidence>
<keyword evidence="8 14" id="KW-0862">Zinc</keyword>
<dbReference type="GO" id="GO:0003911">
    <property type="term" value="F:DNA ligase (NAD+) activity"/>
    <property type="evidence" value="ECO:0007669"/>
    <property type="project" value="UniProtKB-UniRule"/>
</dbReference>
<feature type="binding site" evidence="14">
    <location>
        <begin position="53"/>
        <end position="57"/>
    </location>
    <ligand>
        <name>NAD(+)</name>
        <dbReference type="ChEBI" id="CHEBI:57540"/>
    </ligand>
</feature>
<dbReference type="InterPro" id="IPR004150">
    <property type="entry name" value="NAD_DNA_ligase_OB"/>
</dbReference>
<feature type="binding site" evidence="14">
    <location>
        <position position="439"/>
    </location>
    <ligand>
        <name>Zn(2+)</name>
        <dbReference type="ChEBI" id="CHEBI:29105"/>
    </ligand>
</feature>
<evidence type="ECO:0000256" key="11">
    <source>
        <dbReference type="ARBA" id="ARBA00023204"/>
    </source>
</evidence>
<dbReference type="InterPro" id="IPR013839">
    <property type="entry name" value="DNAligase_adenylation"/>
</dbReference>
<keyword evidence="6 14" id="KW-0479">Metal-binding</keyword>
<evidence type="ECO:0000256" key="4">
    <source>
        <dbReference type="ARBA" id="ARBA00022598"/>
    </source>
</evidence>
<dbReference type="PROSITE" id="PS50172">
    <property type="entry name" value="BRCT"/>
    <property type="match status" value="1"/>
</dbReference>
<dbReference type="EMBL" id="FPIW01000053">
    <property type="protein sequence ID" value="SFW65128.1"/>
    <property type="molecule type" value="Genomic_DNA"/>
</dbReference>
<feature type="binding site" evidence="14">
    <location>
        <position position="318"/>
    </location>
    <ligand>
        <name>NAD(+)</name>
        <dbReference type="ChEBI" id="CHEBI:57540"/>
    </ligand>
</feature>
<dbReference type="NCBIfam" id="TIGR00575">
    <property type="entry name" value="dnlj"/>
    <property type="match status" value="1"/>
</dbReference>
<accession>A0AA94HUC8</accession>
<dbReference type="Gene3D" id="1.10.287.610">
    <property type="entry name" value="Helix hairpin bin"/>
    <property type="match status" value="1"/>
</dbReference>
<dbReference type="GO" id="GO:0006260">
    <property type="term" value="P:DNA replication"/>
    <property type="evidence" value="ECO:0007669"/>
    <property type="project" value="UniProtKB-KW"/>
</dbReference>
<dbReference type="Gene3D" id="2.40.50.140">
    <property type="entry name" value="Nucleic acid-binding proteins"/>
    <property type="match status" value="1"/>
</dbReference>
<evidence type="ECO:0000256" key="1">
    <source>
        <dbReference type="ARBA" id="ARBA00004067"/>
    </source>
</evidence>
<dbReference type="RefSeq" id="WP_072312282.1">
    <property type="nucleotide sequence ID" value="NZ_FPIW01000053.1"/>
</dbReference>
<dbReference type="GO" id="GO:0006281">
    <property type="term" value="P:DNA repair"/>
    <property type="evidence" value="ECO:0007669"/>
    <property type="project" value="UniProtKB-KW"/>
</dbReference>
<dbReference type="Pfam" id="PF00533">
    <property type="entry name" value="BRCT"/>
    <property type="match status" value="1"/>
</dbReference>
<dbReference type="GO" id="GO:0046872">
    <property type="term" value="F:metal ion binding"/>
    <property type="evidence" value="ECO:0007669"/>
    <property type="project" value="UniProtKB-KW"/>
</dbReference>
<comment type="catalytic activity">
    <reaction evidence="12 14">
        <text>NAD(+) + (deoxyribonucleotide)n-3'-hydroxyl + 5'-phospho-(deoxyribonucleotide)m = (deoxyribonucleotide)n+m + AMP + beta-nicotinamide D-nucleotide.</text>
        <dbReference type="EC" id="6.5.1.2"/>
    </reaction>
</comment>
<feature type="binding site" evidence="14">
    <location>
        <position position="436"/>
    </location>
    <ligand>
        <name>Zn(2+)</name>
        <dbReference type="ChEBI" id="CHEBI:29105"/>
    </ligand>
</feature>
<dbReference type="SUPFAM" id="SSF50249">
    <property type="entry name" value="Nucleic acid-binding proteins"/>
    <property type="match status" value="1"/>
</dbReference>
<dbReference type="Pfam" id="PF01653">
    <property type="entry name" value="DNA_ligase_aden"/>
    <property type="match status" value="1"/>
</dbReference>
<dbReference type="HAMAP" id="MF_01588">
    <property type="entry name" value="DNA_ligase_A"/>
    <property type="match status" value="1"/>
</dbReference>
<dbReference type="Pfam" id="PF03120">
    <property type="entry name" value="OB_DNA_ligase"/>
    <property type="match status" value="1"/>
</dbReference>
<feature type="binding site" evidence="14">
    <location>
        <position position="459"/>
    </location>
    <ligand>
        <name>Zn(2+)</name>
        <dbReference type="ChEBI" id="CHEBI:29105"/>
    </ligand>
</feature>
<feature type="binding site" evidence="14">
    <location>
        <position position="138"/>
    </location>
    <ligand>
        <name>NAD(+)</name>
        <dbReference type="ChEBI" id="CHEBI:57540"/>
    </ligand>
</feature>
<evidence type="ECO:0000256" key="3">
    <source>
        <dbReference type="ARBA" id="ARBA00013308"/>
    </source>
</evidence>
<dbReference type="Pfam" id="PF12826">
    <property type="entry name" value="HHH_2"/>
    <property type="match status" value="1"/>
</dbReference>
<evidence type="ECO:0000256" key="7">
    <source>
        <dbReference type="ARBA" id="ARBA00022763"/>
    </source>
</evidence>
<dbReference type="InterPro" id="IPR041663">
    <property type="entry name" value="DisA/LigA_HHH"/>
</dbReference>
<dbReference type="NCBIfam" id="NF005932">
    <property type="entry name" value="PRK07956.1"/>
    <property type="match status" value="1"/>
</dbReference>
<dbReference type="FunFam" id="1.10.150.20:FF:000006">
    <property type="entry name" value="DNA ligase"/>
    <property type="match status" value="1"/>
</dbReference>
<dbReference type="Gene3D" id="6.20.10.30">
    <property type="match status" value="1"/>
</dbReference>
<dbReference type="SMART" id="SM00292">
    <property type="entry name" value="BRCT"/>
    <property type="match status" value="1"/>
</dbReference>
<dbReference type="SUPFAM" id="SSF56091">
    <property type="entry name" value="DNA ligase/mRNA capping enzyme, catalytic domain"/>
    <property type="match status" value="1"/>
</dbReference>
<dbReference type="InterPro" id="IPR012340">
    <property type="entry name" value="NA-bd_OB-fold"/>
</dbReference>
<evidence type="ECO:0000256" key="13">
    <source>
        <dbReference type="ARBA" id="ARBA00060881"/>
    </source>
</evidence>
<evidence type="ECO:0000256" key="8">
    <source>
        <dbReference type="ARBA" id="ARBA00022833"/>
    </source>
</evidence>
<name>A0AA94HUC8_DESDE</name>
<dbReference type="Pfam" id="PF03119">
    <property type="entry name" value="DNA_ligase_ZBD"/>
    <property type="match status" value="1"/>
</dbReference>
<keyword evidence="14" id="KW-0464">Manganese</keyword>
<sequence length="712" mass="77654">MVQKNEHQGGQSQHSLFATGPTGEERRRVQWLTAELERHNHLYHTLDRPEISDDQFDALFRELQDLETRWPELRSLHSPTLRVGGGLLEGLAKKAHSLQMYGLDNVFSAGQWQEFAERMARAWGGDVNGPLPESFWCDPKLDGLALEIIYADGVLQEALTRGDGEVGEVVTDAVRTIRTVPLRLAGPGPFPARLEVRGEVVMYKNDFAVLNEKQEALGLKTFANPRNAAAGTLRQLDTAIIGSRPLRFLAYSLGQALWTPAPVCLLQSEVMSRLREYGFLTPPDGRLCSSVAEVEEYAQWVREHRAAFPMEIDGAVAKLDNLEAQQALGFTARAPRFAVAFKFPAELAQTLLKDIEIQVGRTGVLTPVAMLEPVSVGGVMVSRATLHNEDEIRNRDVRVGDTVMVRRAGDVIPEVVGPVLEKRPENAREYVFPHTCPACGQPAYREEGEAAWRCENMACSAIRLRAITHFVSKAGLDIAGVGQKWIEQLVTSGRVQSPADLFTLTVQELLGFERMGEVLAHKFVDALARAVHSATLPRLISALGIRHVGEQTARTLALHFETLDELENAGAETLLSLPDVGPEVASSIHNFFNSPANREQLERFRALGLWPRGGRSGGGSSGSTGEGGLASGPLAGKNILFTGTLSMPRSEAEKLAETAGATPLGGVSKKLDYLVAGEKAGSKLEKAQALGVTVLTEEEFMTMLREAKAASE</sequence>
<dbReference type="PANTHER" id="PTHR23389">
    <property type="entry name" value="CHROMOSOME TRANSMISSION FIDELITY FACTOR 18"/>
    <property type="match status" value="1"/>
</dbReference>
<dbReference type="InterPro" id="IPR033136">
    <property type="entry name" value="DNA_ligase_CS"/>
</dbReference>
<feature type="binding site" evidence="14">
    <location>
        <position position="199"/>
    </location>
    <ligand>
        <name>NAD(+)</name>
        <dbReference type="ChEBI" id="CHEBI:57540"/>
    </ligand>
</feature>
<dbReference type="InterPro" id="IPR013840">
    <property type="entry name" value="DNAligase_N"/>
</dbReference>
<feature type="domain" description="BRCT" evidence="16">
    <location>
        <begin position="629"/>
        <end position="712"/>
    </location>
</feature>
<dbReference type="SMART" id="SM00532">
    <property type="entry name" value="LIGANc"/>
    <property type="match status" value="1"/>
</dbReference>
<dbReference type="EC" id="6.5.1.2" evidence="2 14"/>
<comment type="similarity">
    <text evidence="13 14">Belongs to the NAD-dependent DNA ligase family. LigA subfamily.</text>
</comment>
<dbReference type="SUPFAM" id="SSF52113">
    <property type="entry name" value="BRCT domain"/>
    <property type="match status" value="1"/>
</dbReference>
<dbReference type="CDD" id="cd17748">
    <property type="entry name" value="BRCT_DNA_ligase_like"/>
    <property type="match status" value="1"/>
</dbReference>
<evidence type="ECO:0000256" key="12">
    <source>
        <dbReference type="ARBA" id="ARBA00034005"/>
    </source>
</evidence>
<dbReference type="Gene3D" id="3.30.470.30">
    <property type="entry name" value="DNA ligase/mRNA capping enzyme"/>
    <property type="match status" value="1"/>
</dbReference>
<keyword evidence="4 14" id="KW-0436">Ligase</keyword>
<dbReference type="Gene3D" id="1.10.150.20">
    <property type="entry name" value="5' to 3' exonuclease, C-terminal subdomain"/>
    <property type="match status" value="2"/>
</dbReference>
<dbReference type="InterPro" id="IPR001679">
    <property type="entry name" value="DNA_ligase"/>
</dbReference>
<dbReference type="InterPro" id="IPR004149">
    <property type="entry name" value="Znf_DNAligase_C4"/>
</dbReference>
<evidence type="ECO:0000256" key="6">
    <source>
        <dbReference type="ARBA" id="ARBA00022723"/>
    </source>
</evidence>
<keyword evidence="9 14" id="KW-0460">Magnesium</keyword>
<feature type="compositionally biased region" description="Gly residues" evidence="15">
    <location>
        <begin position="614"/>
        <end position="630"/>
    </location>
</feature>
<gene>
    <name evidence="14" type="primary">ligA</name>
    <name evidence="17" type="ORF">SAMN02910291_02296</name>
</gene>
<dbReference type="InterPro" id="IPR001357">
    <property type="entry name" value="BRCT_dom"/>
</dbReference>
<feature type="binding site" evidence="14">
    <location>
        <position position="342"/>
    </location>
    <ligand>
        <name>NAD(+)</name>
        <dbReference type="ChEBI" id="CHEBI:57540"/>
    </ligand>
</feature>
<dbReference type="SMART" id="SM00278">
    <property type="entry name" value="HhH1"/>
    <property type="match status" value="3"/>
</dbReference>